<gene>
    <name evidence="1" type="ORF">PanWU01x14_213640</name>
</gene>
<name>A0A2P5BSS7_PARAD</name>
<evidence type="ECO:0000313" key="1">
    <source>
        <dbReference type="EMBL" id="PON51794.1"/>
    </source>
</evidence>
<accession>A0A2P5BSS7</accession>
<protein>
    <submittedName>
        <fullName evidence="1">Uncharacterized protein</fullName>
    </submittedName>
</protein>
<sequence length="139" mass="16082">MSLELDLGFSFGLDGFRLVRGLDLPSWPRAEREGLSVSLRPRVRQIDFPLPLRMKVFHMPSRPQVRQSLQLAFMTSGQMKVVRRFFTCLRDLRLNEGLKYTFMALGWSLCGLGSYRRAFMHLRDIRLDEGLSRAFATLG</sequence>
<keyword evidence="2" id="KW-1185">Reference proteome</keyword>
<evidence type="ECO:0000313" key="2">
    <source>
        <dbReference type="Proteomes" id="UP000237105"/>
    </source>
</evidence>
<reference evidence="2" key="1">
    <citation type="submission" date="2016-06" db="EMBL/GenBank/DDBJ databases">
        <title>Parallel loss of symbiosis genes in relatives of nitrogen-fixing non-legume Parasponia.</title>
        <authorList>
            <person name="Van Velzen R."/>
            <person name="Holmer R."/>
            <person name="Bu F."/>
            <person name="Rutten L."/>
            <person name="Van Zeijl A."/>
            <person name="Liu W."/>
            <person name="Santuari L."/>
            <person name="Cao Q."/>
            <person name="Sharma T."/>
            <person name="Shen D."/>
            <person name="Roswanjaya Y."/>
            <person name="Wardhani T."/>
            <person name="Kalhor M.S."/>
            <person name="Jansen J."/>
            <person name="Van den Hoogen J."/>
            <person name="Gungor B."/>
            <person name="Hartog M."/>
            <person name="Hontelez J."/>
            <person name="Verver J."/>
            <person name="Yang W.-C."/>
            <person name="Schijlen E."/>
            <person name="Repin R."/>
            <person name="Schilthuizen M."/>
            <person name="Schranz E."/>
            <person name="Heidstra R."/>
            <person name="Miyata K."/>
            <person name="Fedorova E."/>
            <person name="Kohlen W."/>
            <person name="Bisseling T."/>
            <person name="Smit S."/>
            <person name="Geurts R."/>
        </authorList>
    </citation>
    <scope>NUCLEOTIDE SEQUENCE [LARGE SCALE GENOMIC DNA]</scope>
    <source>
        <strain evidence="2">cv. WU1-14</strain>
    </source>
</reference>
<dbReference type="Proteomes" id="UP000237105">
    <property type="component" value="Unassembled WGS sequence"/>
</dbReference>
<organism evidence="1 2">
    <name type="scientific">Parasponia andersonii</name>
    <name type="common">Sponia andersonii</name>
    <dbReference type="NCBI Taxonomy" id="3476"/>
    <lineage>
        <taxon>Eukaryota</taxon>
        <taxon>Viridiplantae</taxon>
        <taxon>Streptophyta</taxon>
        <taxon>Embryophyta</taxon>
        <taxon>Tracheophyta</taxon>
        <taxon>Spermatophyta</taxon>
        <taxon>Magnoliopsida</taxon>
        <taxon>eudicotyledons</taxon>
        <taxon>Gunneridae</taxon>
        <taxon>Pentapetalae</taxon>
        <taxon>rosids</taxon>
        <taxon>fabids</taxon>
        <taxon>Rosales</taxon>
        <taxon>Cannabaceae</taxon>
        <taxon>Parasponia</taxon>
    </lineage>
</organism>
<dbReference type="AlphaFoldDB" id="A0A2P5BSS7"/>
<dbReference type="EMBL" id="JXTB01000228">
    <property type="protein sequence ID" value="PON51794.1"/>
    <property type="molecule type" value="Genomic_DNA"/>
</dbReference>
<proteinExistence type="predicted"/>
<comment type="caution">
    <text evidence="1">The sequence shown here is derived from an EMBL/GenBank/DDBJ whole genome shotgun (WGS) entry which is preliminary data.</text>
</comment>